<dbReference type="Gene3D" id="3.40.1400.10">
    <property type="entry name" value="Sugar-phosphate isomerase, RpiB/LacA/LacB"/>
    <property type="match status" value="1"/>
</dbReference>
<dbReference type="PANTHER" id="PTHR30345">
    <property type="entry name" value="RIBOSE-5-PHOSPHATE ISOMERASE B"/>
    <property type="match status" value="1"/>
</dbReference>
<dbReference type="OrthoDB" id="1778624at2"/>
<reference evidence="2 3" key="1">
    <citation type="submission" date="2014-09" db="EMBL/GenBank/DDBJ databases">
        <title>Butyrate-producing bacteria isolated from human gut.</title>
        <authorList>
            <person name="Zhang Q."/>
            <person name="Zhao L."/>
        </authorList>
    </citation>
    <scope>NUCLEOTIDE SEQUENCE [LARGE SCALE GENOMIC DNA]</scope>
    <source>
        <strain evidence="2 3">21</strain>
    </source>
</reference>
<dbReference type="GO" id="GO:0005975">
    <property type="term" value="P:carbohydrate metabolic process"/>
    <property type="evidence" value="ECO:0007669"/>
    <property type="project" value="InterPro"/>
</dbReference>
<evidence type="ECO:0000256" key="1">
    <source>
        <dbReference type="ARBA" id="ARBA00008754"/>
    </source>
</evidence>
<dbReference type="GO" id="GO:0016861">
    <property type="term" value="F:intramolecular oxidoreductase activity, interconverting aldoses and ketoses"/>
    <property type="evidence" value="ECO:0007669"/>
    <property type="project" value="UniProtKB-ARBA"/>
</dbReference>
<organism evidence="2 3">
    <name type="scientific">Eubacterium ramulus</name>
    <dbReference type="NCBI Taxonomy" id="39490"/>
    <lineage>
        <taxon>Bacteria</taxon>
        <taxon>Bacillati</taxon>
        <taxon>Bacillota</taxon>
        <taxon>Clostridia</taxon>
        <taxon>Eubacteriales</taxon>
        <taxon>Eubacteriaceae</taxon>
        <taxon>Eubacterium</taxon>
    </lineage>
</organism>
<evidence type="ECO:0000313" key="3">
    <source>
        <dbReference type="Proteomes" id="UP000245288"/>
    </source>
</evidence>
<name>A0A2V1JLA5_EUBRA</name>
<evidence type="ECO:0000313" key="2">
    <source>
        <dbReference type="EMBL" id="PWE85357.1"/>
    </source>
</evidence>
<dbReference type="EMBL" id="JRFU01000216">
    <property type="protein sequence ID" value="PWE85357.1"/>
    <property type="molecule type" value="Genomic_DNA"/>
</dbReference>
<dbReference type="AlphaFoldDB" id="A0A2V1JLA5"/>
<comment type="similarity">
    <text evidence="1">Belongs to the LacAB/RpiB family.</text>
</comment>
<dbReference type="RefSeq" id="WP_109216919.1">
    <property type="nucleotide sequence ID" value="NZ_CABMEW010000001.1"/>
</dbReference>
<keyword evidence="3" id="KW-1185">Reference proteome</keyword>
<sequence>MKIALVMEWSTCTKNEIVYETLKKVAEANGHTVVNYGQFDMDDNRQTYNQNAILTAVLLQSGAADFVVTGCGTGEGAMLACNAMPGVQCGHVVDPADSYLFTQVNAGNCMSLPFAKGWGWGAEVNLEYVFEKLFVQEPGGGYPETAAASEQRNAALLTKLKEAAHHDIKEILANEDPDVHEMVQAAFAGKRMELFKADCKCPEILAAVEAAVK</sequence>
<comment type="caution">
    <text evidence="2">The sequence shown here is derived from an EMBL/GenBank/DDBJ whole genome shotgun (WGS) entry which is preliminary data.</text>
</comment>
<dbReference type="PANTHER" id="PTHR30345:SF6">
    <property type="entry name" value="RIBOSE 5-PHOSPHATE ISOMERASE"/>
    <property type="match status" value="1"/>
</dbReference>
<gene>
    <name evidence="2" type="ORF">LG34_16420</name>
</gene>
<dbReference type="Pfam" id="PF02502">
    <property type="entry name" value="LacAB_rpiB"/>
    <property type="match status" value="1"/>
</dbReference>
<accession>A0A2V1JLA5</accession>
<evidence type="ECO:0008006" key="4">
    <source>
        <dbReference type="Google" id="ProtNLM"/>
    </source>
</evidence>
<dbReference type="InterPro" id="IPR003500">
    <property type="entry name" value="RpiB_LacA_LacB"/>
</dbReference>
<dbReference type="Proteomes" id="UP000245288">
    <property type="component" value="Unassembled WGS sequence"/>
</dbReference>
<dbReference type="InterPro" id="IPR036569">
    <property type="entry name" value="RpiB_LacA_LacB_sf"/>
</dbReference>
<protein>
    <recommendedName>
        <fullName evidence="4">Ribose/Galactose Isomerase</fullName>
    </recommendedName>
</protein>
<dbReference type="SUPFAM" id="SSF89623">
    <property type="entry name" value="Ribose/Galactose isomerase RpiB/AlsB"/>
    <property type="match status" value="1"/>
</dbReference>
<dbReference type="NCBIfam" id="NF006753">
    <property type="entry name" value="PRK09273.1"/>
    <property type="match status" value="1"/>
</dbReference>
<proteinExistence type="inferred from homology"/>